<dbReference type="PANTHER" id="PTHR10357">
    <property type="entry name" value="ALPHA-AMYLASE FAMILY MEMBER"/>
    <property type="match status" value="1"/>
</dbReference>
<protein>
    <submittedName>
        <fullName evidence="3">Alpha-amylase</fullName>
    </submittedName>
</protein>
<dbReference type="GO" id="GO:0016798">
    <property type="term" value="F:hydrolase activity, acting on glycosyl bonds"/>
    <property type="evidence" value="ECO:0007669"/>
    <property type="project" value="UniProtKB-KW"/>
</dbReference>
<dbReference type="EMBL" id="VTAW01000037">
    <property type="protein sequence ID" value="TYT60563.1"/>
    <property type="molecule type" value="Genomic_DNA"/>
</dbReference>
<feature type="domain" description="Glycosyl hydrolase family 13 catalytic" evidence="2">
    <location>
        <begin position="224"/>
        <end position="582"/>
    </location>
</feature>
<feature type="region of interest" description="Disordered" evidence="1">
    <location>
        <begin position="657"/>
        <end position="679"/>
    </location>
</feature>
<feature type="compositionally biased region" description="Basic and acidic residues" evidence="1">
    <location>
        <begin position="75"/>
        <end position="91"/>
    </location>
</feature>
<evidence type="ECO:0000313" key="3">
    <source>
        <dbReference type="EMBL" id="TYT60563.1"/>
    </source>
</evidence>
<evidence type="ECO:0000259" key="2">
    <source>
        <dbReference type="SMART" id="SM00642"/>
    </source>
</evidence>
<keyword evidence="4" id="KW-1185">Reference proteome</keyword>
<gene>
    <name evidence="3" type="ORF">FYC77_18205</name>
</gene>
<accession>A0A5D5AI08</accession>
<dbReference type="AlphaFoldDB" id="A0A5D5AI08"/>
<comment type="caution">
    <text evidence="3">The sequence shown here is derived from an EMBL/GenBank/DDBJ whole genome shotgun (WGS) entry which is preliminary data.</text>
</comment>
<feature type="region of interest" description="Disordered" evidence="1">
    <location>
        <begin position="65"/>
        <end position="91"/>
    </location>
</feature>
<feature type="compositionally biased region" description="Acidic residues" evidence="1">
    <location>
        <begin position="180"/>
        <end position="200"/>
    </location>
</feature>
<dbReference type="SUPFAM" id="SSF51445">
    <property type="entry name" value="(Trans)glycosidases"/>
    <property type="match status" value="1"/>
</dbReference>
<evidence type="ECO:0000313" key="4">
    <source>
        <dbReference type="Proteomes" id="UP000324104"/>
    </source>
</evidence>
<dbReference type="CDD" id="cd11313">
    <property type="entry name" value="AmyAc_arch_bac_AmyA"/>
    <property type="match status" value="1"/>
</dbReference>
<sequence length="700" mass="77220">MEPRDDLAPWNPDAEGEYAWRVADAPADSSAEATDGPVAEFEPDVPGAYTLELEAPDGVHELTVRAFPDPDSDGVEPRPRLRLEDEAGDDRIELVPDATLSAGRSTAVSGDEDVEGDAGEDALEVEYYVDDRDDLAVAPDGTIEIEDVTERARIYAVAVAADGRHSLPDALELVPAGDGADGDSVADDDSDGDDSADDGLDGGGVRIERPFGAPAWVENAVVYEAFTRRFPDQSEPTFETFVDRLDHLEKLGIDVLWLTPFLETKRGFGTPDELGGPHGYHTTDYFRVDPNLGTLAEFEALVDACHERGIRVVFDLVINHTADTHPFFEAAVDEDHPNHERYRDWYRWEDFDAREPDAYFDWDEIPNLDHGNPAVREYLLSVVDFWAPKVDGFRTDVAWGVPLSFWAEVYDRVTSADAEFFLLDETLPSSVEMGGGRFHAHHDDRLYSALETIGDAVATDADGVEEETNAVIDAFADAVLEADGDSPDASLVLDAVDERARRGGHPSSLWLTYVENHDTDRYLSSYGRDAQLAAGAATFTLPGIPMLYAGQEAGLRKRREPMNWGEEDEELLAYYRRLVDLRKSHPSLQTDATLERIEYETETDAAVAYAREDPERRRRVVVALHFGEGSATIGVDEPVAETDLLTGETDLSTGERIVRDGSDGASDCEPADEESAFDREITVETAVVLEVERESETRGR</sequence>
<dbReference type="InterPro" id="IPR017853">
    <property type="entry name" value="GH"/>
</dbReference>
<dbReference type="GO" id="GO:0005975">
    <property type="term" value="P:carbohydrate metabolic process"/>
    <property type="evidence" value="ECO:0007669"/>
    <property type="project" value="InterPro"/>
</dbReference>
<organism evidence="3 4">
    <name type="scientific">Natrialba swarupiae</name>
    <dbReference type="NCBI Taxonomy" id="2448032"/>
    <lineage>
        <taxon>Archaea</taxon>
        <taxon>Methanobacteriati</taxon>
        <taxon>Methanobacteriota</taxon>
        <taxon>Stenosarchaea group</taxon>
        <taxon>Halobacteria</taxon>
        <taxon>Halobacteriales</taxon>
        <taxon>Natrialbaceae</taxon>
        <taxon>Natrialba</taxon>
    </lineage>
</organism>
<feature type="region of interest" description="Disordered" evidence="1">
    <location>
        <begin position="174"/>
        <end position="204"/>
    </location>
</feature>
<dbReference type="Proteomes" id="UP000324104">
    <property type="component" value="Unassembled WGS sequence"/>
</dbReference>
<dbReference type="Gene3D" id="3.20.20.80">
    <property type="entry name" value="Glycosidases"/>
    <property type="match status" value="1"/>
</dbReference>
<evidence type="ECO:0000256" key="1">
    <source>
        <dbReference type="SAM" id="MobiDB-lite"/>
    </source>
</evidence>
<proteinExistence type="predicted"/>
<dbReference type="InterPro" id="IPR006047">
    <property type="entry name" value="GH13_cat_dom"/>
</dbReference>
<dbReference type="Pfam" id="PF00128">
    <property type="entry name" value="Alpha-amylase"/>
    <property type="match status" value="2"/>
</dbReference>
<dbReference type="SMART" id="SM00642">
    <property type="entry name" value="Aamy"/>
    <property type="match status" value="1"/>
</dbReference>
<name>A0A5D5AI08_9EURY</name>
<reference evidence="3 4" key="1">
    <citation type="submission" date="2019-08" db="EMBL/GenBank/DDBJ databases">
        <title>Archaea genome.</title>
        <authorList>
            <person name="Kajale S."/>
            <person name="Shouche Y."/>
            <person name="Deshpande N."/>
            <person name="Sharma A."/>
        </authorList>
    </citation>
    <scope>NUCLEOTIDE SEQUENCE [LARGE SCALE GENOMIC DNA]</scope>
    <source>
        <strain evidence="3 4">ESP3B_9</strain>
    </source>
</reference>
<feature type="region of interest" description="Disordered" evidence="1">
    <location>
        <begin position="98"/>
        <end position="117"/>
    </location>
</feature>